<organism evidence="1 2">
    <name type="scientific">Haemonchus contortus</name>
    <name type="common">Barber pole worm</name>
    <dbReference type="NCBI Taxonomy" id="6289"/>
    <lineage>
        <taxon>Eukaryota</taxon>
        <taxon>Metazoa</taxon>
        <taxon>Ecdysozoa</taxon>
        <taxon>Nematoda</taxon>
        <taxon>Chromadorea</taxon>
        <taxon>Rhabditida</taxon>
        <taxon>Rhabditina</taxon>
        <taxon>Rhabditomorpha</taxon>
        <taxon>Strongyloidea</taxon>
        <taxon>Trichostrongylidae</taxon>
        <taxon>Haemonchus</taxon>
    </lineage>
</organism>
<accession>A0A7I4YI99</accession>
<name>A0A7I4YI99_HAECO</name>
<evidence type="ECO:0000313" key="1">
    <source>
        <dbReference type="Proteomes" id="UP000025227"/>
    </source>
</evidence>
<protein>
    <submittedName>
        <fullName evidence="2">RT_RNaseH domain-containing protein</fullName>
    </submittedName>
</protein>
<proteinExistence type="predicted"/>
<keyword evidence="1" id="KW-1185">Reference proteome</keyword>
<dbReference type="AlphaFoldDB" id="A0A7I4YI99"/>
<dbReference type="Proteomes" id="UP000025227">
    <property type="component" value="Unplaced"/>
</dbReference>
<sequence>MLESEAWIPERSFEVVSDHVFFVEALLPWYQSLSSNERKSAQKHVKASISVLHCDLRKSVSKSCKQNCAHFKAEIERHHQLIETRFYRYRSTG</sequence>
<evidence type="ECO:0000313" key="2">
    <source>
        <dbReference type="WBParaSite" id="HCON_00096390-00001"/>
    </source>
</evidence>
<reference evidence="2" key="1">
    <citation type="submission" date="2020-12" db="UniProtKB">
        <authorList>
            <consortium name="WormBaseParasite"/>
        </authorList>
    </citation>
    <scope>IDENTIFICATION</scope>
    <source>
        <strain evidence="2">MHco3</strain>
    </source>
</reference>
<dbReference type="WBParaSite" id="HCON_00096390-00001">
    <property type="protein sequence ID" value="HCON_00096390-00001"/>
    <property type="gene ID" value="HCON_00096390"/>
</dbReference>